<evidence type="ECO:0000256" key="1">
    <source>
        <dbReference type="SAM" id="Phobius"/>
    </source>
</evidence>
<evidence type="ECO:0000313" key="2">
    <source>
        <dbReference type="EMBL" id="QSZ27854.1"/>
    </source>
</evidence>
<dbReference type="EMBL" id="CP060096">
    <property type="protein sequence ID" value="QSZ27854.1"/>
    <property type="molecule type" value="Genomic_DNA"/>
</dbReference>
<gene>
    <name evidence="2" type="ORF">ACETAC_02915</name>
</gene>
<accession>A0A975AWR5</accession>
<keyword evidence="3" id="KW-1185">Reference proteome</keyword>
<keyword evidence="1" id="KW-1133">Transmembrane helix</keyword>
<dbReference type="KEGG" id="aaut:ACETAC_02915"/>
<feature type="transmembrane region" description="Helical" evidence="1">
    <location>
        <begin position="64"/>
        <end position="86"/>
    </location>
</feature>
<dbReference type="AlphaFoldDB" id="A0A975AWR5"/>
<name>A0A975AWR5_9THEO</name>
<dbReference type="Proteomes" id="UP000671913">
    <property type="component" value="Chromosome"/>
</dbReference>
<proteinExistence type="predicted"/>
<keyword evidence="1" id="KW-0812">Transmembrane</keyword>
<dbReference type="RefSeq" id="WP_284680573.1">
    <property type="nucleotide sequence ID" value="NZ_CP060096.1"/>
</dbReference>
<feature type="transmembrane region" description="Helical" evidence="1">
    <location>
        <begin position="32"/>
        <end position="52"/>
    </location>
</feature>
<evidence type="ECO:0000313" key="3">
    <source>
        <dbReference type="Proteomes" id="UP000671913"/>
    </source>
</evidence>
<protein>
    <recommendedName>
        <fullName evidence="4">Adhesin domain-containing protein</fullName>
    </recommendedName>
</protein>
<organism evidence="2 3">
    <name type="scientific">Aceticella autotrophica</name>
    <dbReference type="NCBI Taxonomy" id="2755338"/>
    <lineage>
        <taxon>Bacteria</taxon>
        <taxon>Bacillati</taxon>
        <taxon>Bacillota</taxon>
        <taxon>Clostridia</taxon>
        <taxon>Thermoanaerobacterales</taxon>
        <taxon>Thermoanaerobacteraceae</taxon>
        <taxon>Aceticella</taxon>
    </lineage>
</organism>
<keyword evidence="1" id="KW-0472">Membrane</keyword>
<feature type="transmembrane region" description="Helical" evidence="1">
    <location>
        <begin position="7"/>
        <end position="26"/>
    </location>
</feature>
<reference evidence="2" key="1">
    <citation type="submission" date="2020-08" db="EMBL/GenBank/DDBJ databases">
        <title>Genomic insights into the carbon and energy metabolism of the first obligate autotrophic acetogenic bacterium Aceticella autotrophica gen. nov., sp. nov.</title>
        <authorList>
            <person name="Toshchakov S.V."/>
            <person name="Elcheninov A.G."/>
            <person name="Kublanov I.V."/>
            <person name="Frolov E.N."/>
            <person name="Lebedinsky A.V."/>
        </authorList>
    </citation>
    <scope>NUCLEOTIDE SEQUENCE</scope>
    <source>
        <strain evidence="2">3443-3Ac</strain>
    </source>
</reference>
<evidence type="ECO:0008006" key="4">
    <source>
        <dbReference type="Google" id="ProtNLM"/>
    </source>
</evidence>
<sequence>MKKKIGVLSCSISIILMGVLLLLNNFKIQIPYIYYNIIGPLFLILLGLEIILGKVIYGEENNGINIGLIIFTIIIMIISLFFFSYMPINIDNIFKSGSFSISNIISGDYLKYEKHISKSIDLNDNVTNVNITNKMGTIKFSNSLDNTMRVNAVVHYSNRNNDINLDPIILTIEGNTVYLKDNIKNDSIIIDYTIEIPQNKILSIDNRFGFIKSDKYIGKTDISNKFGNIELNNLDGDSKITNKYGNIEIKEFKDGSLYAENEFGNINVNGIPSDINVELNTNFGSISTGLPLNVNKFTTESTAKGILGSGKYNIKIANNFGTIELN</sequence>